<keyword evidence="6 8" id="KW-0472">Membrane</keyword>
<dbReference type="CDD" id="cd18186">
    <property type="entry name" value="BTB_POZ_ZBTB_KLHL-like"/>
    <property type="match status" value="1"/>
</dbReference>
<dbReference type="Gene3D" id="1.20.1740.10">
    <property type="entry name" value="Amino acid/polyamine transporter I"/>
    <property type="match status" value="1"/>
</dbReference>
<feature type="transmembrane region" description="Helical" evidence="8">
    <location>
        <begin position="81"/>
        <end position="101"/>
    </location>
</feature>
<feature type="transmembrane region" description="Helical" evidence="8">
    <location>
        <begin position="188"/>
        <end position="209"/>
    </location>
</feature>
<dbReference type="Gene3D" id="3.40.50.1820">
    <property type="entry name" value="alpha/beta hydrolase"/>
    <property type="match status" value="1"/>
</dbReference>
<dbReference type="PANTHER" id="PTHR43341">
    <property type="entry name" value="AMINO ACID PERMEASE"/>
    <property type="match status" value="1"/>
</dbReference>
<dbReference type="InterPro" id="IPR004841">
    <property type="entry name" value="AA-permease/SLC12A_dom"/>
</dbReference>
<dbReference type="InterPro" id="IPR011333">
    <property type="entry name" value="SKP1/BTB/POZ_sf"/>
</dbReference>
<dbReference type="RefSeq" id="XP_036541569.1">
    <property type="nucleotide sequence ID" value="XM_036680813.1"/>
</dbReference>
<evidence type="ECO:0000313" key="10">
    <source>
        <dbReference type="EMBL" id="KAF5610720.1"/>
    </source>
</evidence>
<dbReference type="OrthoDB" id="3900342at2759"/>
<dbReference type="EMBL" id="JAAOAV010000026">
    <property type="protein sequence ID" value="KAF5610720.1"/>
    <property type="molecule type" value="Genomic_DNA"/>
</dbReference>
<dbReference type="AlphaFoldDB" id="A0A8H5Q6X3"/>
<feature type="transmembrane region" description="Helical" evidence="8">
    <location>
        <begin position="517"/>
        <end position="533"/>
    </location>
</feature>
<protein>
    <submittedName>
        <fullName evidence="10">Amino acid transport GAP1</fullName>
    </submittedName>
</protein>
<dbReference type="GO" id="GO:0015171">
    <property type="term" value="F:amino acid transmembrane transporter activity"/>
    <property type="evidence" value="ECO:0007669"/>
    <property type="project" value="TreeGrafter"/>
</dbReference>
<evidence type="ECO:0000256" key="8">
    <source>
        <dbReference type="SAM" id="Phobius"/>
    </source>
</evidence>
<dbReference type="Pfam" id="PF07859">
    <property type="entry name" value="Abhydrolase_3"/>
    <property type="match status" value="1"/>
</dbReference>
<evidence type="ECO:0000256" key="5">
    <source>
        <dbReference type="ARBA" id="ARBA00022989"/>
    </source>
</evidence>
<dbReference type="Proteomes" id="UP000547976">
    <property type="component" value="Unassembled WGS sequence"/>
</dbReference>
<feature type="transmembrane region" description="Helical" evidence="8">
    <location>
        <begin position="427"/>
        <end position="453"/>
    </location>
</feature>
<feature type="transmembrane region" description="Helical" evidence="8">
    <location>
        <begin position="215"/>
        <end position="237"/>
    </location>
</feature>
<feature type="region of interest" description="Disordered" evidence="7">
    <location>
        <begin position="1"/>
        <end position="21"/>
    </location>
</feature>
<feature type="transmembrane region" description="Helical" evidence="8">
    <location>
        <begin position="402"/>
        <end position="421"/>
    </location>
</feature>
<gene>
    <name evidence="10" type="ORF">FSUBG_2981</name>
</gene>
<dbReference type="FunFam" id="1.20.1740.10:FF:000017">
    <property type="entry name" value="Amino acid permease"/>
    <property type="match status" value="1"/>
</dbReference>
<proteinExistence type="predicted"/>
<feature type="transmembrane region" description="Helical" evidence="8">
    <location>
        <begin position="161"/>
        <end position="181"/>
    </location>
</feature>
<sequence>MQALPPSPKSRSPEPQVDDSSAWSRLMTSFSRAPARHGENDSLSSYNSYAFNGRLFNMKKANYNSANTALARELKNRHLQMIAFGGSIGTGLFVASGVALYRGGPVSLLLAFITMGAMQFFTMQALGELSVAFPVGGSFANYSTRFLDPSWGFAMGWNYTLQYLIVLPLEIIAGAFTTNYWNPNASKSIFIVLFFILILGINLLGVKAYGEAEFIFSAVKITAIVGFILLGIIINIAGSPEGDYIGFTRWHNPGAFHNSFKGFASVLVTATFSFGGTEMVGLAAAETSNPKKSIPAAVKQVFWRISLFYILSILLIGLLVPYNEPRLLGAKYGSDAAASPFVIAIEMSGSDVLPDIMNAVILISLISVGNTAVYAASRTLAALAEQSLAPKMFAYIDRTGRPLVAIICCGLLGLLAFTANSKIHNEIFNWLLAISGLSTLFTWSSICVCHIRFRRAWQLSGYNVSQLAFRSQVGVWGSWVALAAYGTVLVLQIWVAISPIQAEGADPLTTAERYKNFFLQILTIPIIFLFYFTHKIWVGTKVYIRLKAIVTFIRLINYIFTRPHFTPSPTCIRKPIRIPSRDLNRFINAWIYYPNKYTDTKKYGLVINWHGGAYTLPNLGMDHQFCEKIATENNVLVLDADYRKAPEHPLPGAVEDAEDTFRWVDSQAQMFDLDRVALSGFGSGGNLALVASAELRREFKMNIRAVYAFYPGVDFSIPPEEKTVSKSIRPLPVSFQHLLTEAYVPRVEDRKSPRASPMYAEGTSFPEHVMLVACSDDIFTPEIEVFGKKLERAGRDVEIVRIEGAHGCDKTTNPKTFRAQARDFAYAKPNSTNATMNAEGSLTEMNEYDVISVKFGQLKKSMEEEKPEFRRRELLQSLKNTRLTRILRRDIHERASSIDLKHVCIHFQWQVQVAITAMVPQLVSPAPSTTLPHIKVIKSSPMMASNPKDQHYEMLGSSLWKLYETGMYSDLTITCGDDVHKVHKAIICLRSTFFTVACNGHFKEALENRIDLPEDDPHAVRDMIYYLYNLDLVGYEFVPEDGNFLEEELSTTQHDDDLKQFLESQGHRFVGNRRVKGMVPKLGVQIGPSSNLCLFAKVYALGEKYGIPGLKLIALTKFEKLAKAYAHTEDFRLAVEEVYTSTIDEDRGMRDVVASTVEENMDLLEDEAFEYLVKNTELGYDLLMKTAAIHRSGGFRVYF</sequence>
<accession>A0A8H5Q6X3</accession>
<feature type="transmembrane region" description="Helical" evidence="8">
    <location>
        <begin position="473"/>
        <end position="497"/>
    </location>
</feature>
<evidence type="ECO:0000256" key="7">
    <source>
        <dbReference type="SAM" id="MobiDB-lite"/>
    </source>
</evidence>
<dbReference type="InterPro" id="IPR004840">
    <property type="entry name" value="Amino_acid_permease_CS"/>
</dbReference>
<evidence type="ECO:0000256" key="1">
    <source>
        <dbReference type="ARBA" id="ARBA00004141"/>
    </source>
</evidence>
<keyword evidence="4" id="KW-0029">Amino-acid transport</keyword>
<feature type="transmembrane region" description="Helical" evidence="8">
    <location>
        <begin position="301"/>
        <end position="322"/>
    </location>
</feature>
<dbReference type="InterPro" id="IPR029058">
    <property type="entry name" value="AB_hydrolase_fold"/>
</dbReference>
<dbReference type="Pfam" id="PF00324">
    <property type="entry name" value="AA_permease"/>
    <property type="match status" value="1"/>
</dbReference>
<dbReference type="SUPFAM" id="SSF53474">
    <property type="entry name" value="alpha/beta-Hydrolases"/>
    <property type="match status" value="1"/>
</dbReference>
<comment type="caution">
    <text evidence="10">The sequence shown here is derived from an EMBL/GenBank/DDBJ whole genome shotgun (WGS) entry which is preliminary data.</text>
</comment>
<keyword evidence="3 8" id="KW-0812">Transmembrane</keyword>
<keyword evidence="2" id="KW-0813">Transport</keyword>
<evidence type="ECO:0000256" key="3">
    <source>
        <dbReference type="ARBA" id="ARBA00022692"/>
    </source>
</evidence>
<evidence type="ECO:0000256" key="6">
    <source>
        <dbReference type="ARBA" id="ARBA00023136"/>
    </source>
</evidence>
<dbReference type="Pfam" id="PF00651">
    <property type="entry name" value="BTB"/>
    <property type="match status" value="1"/>
</dbReference>
<reference evidence="10 11" key="1">
    <citation type="submission" date="2020-05" db="EMBL/GenBank/DDBJ databases">
        <title>Identification and distribution of gene clusters putatively required for synthesis of sphingolipid metabolism inhibitors in phylogenetically diverse species of the filamentous fungus Fusarium.</title>
        <authorList>
            <person name="Kim H.-S."/>
            <person name="Busman M."/>
            <person name="Brown D.W."/>
            <person name="Divon H."/>
            <person name="Uhlig S."/>
            <person name="Proctor R.H."/>
        </authorList>
    </citation>
    <scope>NUCLEOTIDE SEQUENCE [LARGE SCALE GENOMIC DNA]</scope>
    <source>
        <strain evidence="10 11">NRRL 66333</strain>
    </source>
</reference>
<dbReference type="GeneID" id="59315531"/>
<dbReference type="InterPro" id="IPR050524">
    <property type="entry name" value="APC_YAT"/>
</dbReference>
<name>A0A8H5Q6X3_GIBSU</name>
<dbReference type="PROSITE" id="PS50097">
    <property type="entry name" value="BTB"/>
    <property type="match status" value="1"/>
</dbReference>
<feature type="transmembrane region" description="Helical" evidence="8">
    <location>
        <begin position="356"/>
        <end position="381"/>
    </location>
</feature>
<evidence type="ECO:0000313" key="11">
    <source>
        <dbReference type="Proteomes" id="UP000547976"/>
    </source>
</evidence>
<keyword evidence="11" id="KW-1185">Reference proteome</keyword>
<dbReference type="SUPFAM" id="SSF54695">
    <property type="entry name" value="POZ domain"/>
    <property type="match status" value="1"/>
</dbReference>
<organism evidence="10 11">
    <name type="scientific">Gibberella subglutinans</name>
    <name type="common">Fusarium subglutinans</name>
    <dbReference type="NCBI Taxonomy" id="42677"/>
    <lineage>
        <taxon>Eukaryota</taxon>
        <taxon>Fungi</taxon>
        <taxon>Dikarya</taxon>
        <taxon>Ascomycota</taxon>
        <taxon>Pezizomycotina</taxon>
        <taxon>Sordariomycetes</taxon>
        <taxon>Hypocreomycetidae</taxon>
        <taxon>Hypocreales</taxon>
        <taxon>Nectriaceae</taxon>
        <taxon>Fusarium</taxon>
        <taxon>Fusarium fujikuroi species complex</taxon>
    </lineage>
</organism>
<evidence type="ECO:0000259" key="9">
    <source>
        <dbReference type="PROSITE" id="PS50097"/>
    </source>
</evidence>
<dbReference type="InterPro" id="IPR013094">
    <property type="entry name" value="AB_hydrolase_3"/>
</dbReference>
<dbReference type="GO" id="GO:0016020">
    <property type="term" value="C:membrane"/>
    <property type="evidence" value="ECO:0007669"/>
    <property type="project" value="UniProtKB-SubCell"/>
</dbReference>
<evidence type="ECO:0000256" key="2">
    <source>
        <dbReference type="ARBA" id="ARBA00022448"/>
    </source>
</evidence>
<dbReference type="Gene3D" id="3.30.710.10">
    <property type="entry name" value="Potassium Channel Kv1.1, Chain A"/>
    <property type="match status" value="1"/>
</dbReference>
<evidence type="ECO:0000256" key="4">
    <source>
        <dbReference type="ARBA" id="ARBA00022970"/>
    </source>
</evidence>
<comment type="subcellular location">
    <subcellularLocation>
        <location evidence="1">Membrane</location>
        <topology evidence="1">Multi-pass membrane protein</topology>
    </subcellularLocation>
</comment>
<feature type="domain" description="BTB" evidence="9">
    <location>
        <begin position="969"/>
        <end position="1029"/>
    </location>
</feature>
<keyword evidence="5 8" id="KW-1133">Transmembrane helix</keyword>
<dbReference type="PROSITE" id="PS00218">
    <property type="entry name" value="AMINO_ACID_PERMEASE_1"/>
    <property type="match status" value="1"/>
</dbReference>
<feature type="transmembrane region" description="Helical" evidence="8">
    <location>
        <begin position="542"/>
        <end position="560"/>
    </location>
</feature>
<dbReference type="GO" id="GO:0016787">
    <property type="term" value="F:hydrolase activity"/>
    <property type="evidence" value="ECO:0007669"/>
    <property type="project" value="InterPro"/>
</dbReference>
<dbReference type="InterPro" id="IPR000210">
    <property type="entry name" value="BTB/POZ_dom"/>
</dbReference>
<dbReference type="PANTHER" id="PTHR43341:SF1">
    <property type="entry name" value="GENERAL AMINO-ACID PERMEASE GAP1"/>
    <property type="match status" value="1"/>
</dbReference>